<keyword evidence="3" id="KW-1185">Reference proteome</keyword>
<protein>
    <submittedName>
        <fullName evidence="2">Uncharacterized protein</fullName>
    </submittedName>
</protein>
<feature type="compositionally biased region" description="Basic and acidic residues" evidence="1">
    <location>
        <begin position="41"/>
        <end position="53"/>
    </location>
</feature>
<feature type="compositionally biased region" description="Polar residues" evidence="1">
    <location>
        <begin position="132"/>
        <end position="163"/>
    </location>
</feature>
<dbReference type="KEGG" id="snep:Enr13x_59800"/>
<sequence>MFGGSVECDRCMRIPRRDRRSKFSPAKRAARVWRTDTAVGSHEKHEKTQKEKAMVATGKFDMRSIGTAAQPRRGADQVSILRQPRGRVDCRGVQAIPEGSQRVAGGQRSATSGTHSLIRPSTPDGVAANPSIPASVSACCSESQRPTNKSGAITGGKSFSQPTERSRKVGKFRVGKRIPEKPHTRQTPGSLFLPKIFLPPSPANASSAIHHQNPRFTNHLHAVHQRRRASRVLISLVHIRHPKALDSQATA</sequence>
<dbReference type="Proteomes" id="UP000319004">
    <property type="component" value="Chromosome"/>
</dbReference>
<dbReference type="EMBL" id="CP037423">
    <property type="protein sequence ID" value="QDV46076.1"/>
    <property type="molecule type" value="Genomic_DNA"/>
</dbReference>
<reference evidence="2 3" key="1">
    <citation type="submission" date="2019-03" db="EMBL/GenBank/DDBJ databases">
        <title>Deep-cultivation of Planctomycetes and their phenomic and genomic characterization uncovers novel biology.</title>
        <authorList>
            <person name="Wiegand S."/>
            <person name="Jogler M."/>
            <person name="Boedeker C."/>
            <person name="Pinto D."/>
            <person name="Vollmers J."/>
            <person name="Rivas-Marin E."/>
            <person name="Kohn T."/>
            <person name="Peeters S.H."/>
            <person name="Heuer A."/>
            <person name="Rast P."/>
            <person name="Oberbeckmann S."/>
            <person name="Bunk B."/>
            <person name="Jeske O."/>
            <person name="Meyerdierks A."/>
            <person name="Storesund J.E."/>
            <person name="Kallscheuer N."/>
            <person name="Luecker S."/>
            <person name="Lage O.M."/>
            <person name="Pohl T."/>
            <person name="Merkel B.J."/>
            <person name="Hornburger P."/>
            <person name="Mueller R.-W."/>
            <person name="Bruemmer F."/>
            <person name="Labrenz M."/>
            <person name="Spormann A.M."/>
            <person name="Op den Camp H."/>
            <person name="Overmann J."/>
            <person name="Amann R."/>
            <person name="Jetten M.S.M."/>
            <person name="Mascher T."/>
            <person name="Medema M.H."/>
            <person name="Devos D.P."/>
            <person name="Kaster A.-K."/>
            <person name="Ovreas L."/>
            <person name="Rohde M."/>
            <person name="Galperin M.Y."/>
            <person name="Jogler C."/>
        </authorList>
    </citation>
    <scope>NUCLEOTIDE SEQUENCE [LARGE SCALE GENOMIC DNA]</scope>
    <source>
        <strain evidence="2 3">Enr13</strain>
    </source>
</reference>
<feature type="region of interest" description="Disordered" evidence="1">
    <location>
        <begin position="34"/>
        <end position="53"/>
    </location>
</feature>
<evidence type="ECO:0000313" key="3">
    <source>
        <dbReference type="Proteomes" id="UP000319004"/>
    </source>
</evidence>
<proteinExistence type="predicted"/>
<evidence type="ECO:0000256" key="1">
    <source>
        <dbReference type="SAM" id="MobiDB-lite"/>
    </source>
</evidence>
<dbReference type="AlphaFoldDB" id="A0A518HYZ7"/>
<accession>A0A518HYZ7</accession>
<evidence type="ECO:0000313" key="2">
    <source>
        <dbReference type="EMBL" id="QDV46076.1"/>
    </source>
</evidence>
<feature type="region of interest" description="Disordered" evidence="1">
    <location>
        <begin position="100"/>
        <end position="169"/>
    </location>
</feature>
<gene>
    <name evidence="2" type="ORF">Enr13x_59800</name>
</gene>
<name>A0A518HYZ7_9BACT</name>
<organism evidence="2 3">
    <name type="scientific">Stieleria neptunia</name>
    <dbReference type="NCBI Taxonomy" id="2527979"/>
    <lineage>
        <taxon>Bacteria</taxon>
        <taxon>Pseudomonadati</taxon>
        <taxon>Planctomycetota</taxon>
        <taxon>Planctomycetia</taxon>
        <taxon>Pirellulales</taxon>
        <taxon>Pirellulaceae</taxon>
        <taxon>Stieleria</taxon>
    </lineage>
</organism>